<organism evidence="11 12">
    <name type="scientific">Sesamum indicum</name>
    <name type="common">Oriental sesame</name>
    <name type="synonym">Sesamum orientale</name>
    <dbReference type="NCBI Taxonomy" id="4182"/>
    <lineage>
        <taxon>Eukaryota</taxon>
        <taxon>Viridiplantae</taxon>
        <taxon>Streptophyta</taxon>
        <taxon>Embryophyta</taxon>
        <taxon>Tracheophyta</taxon>
        <taxon>Spermatophyta</taxon>
        <taxon>Magnoliopsida</taxon>
        <taxon>eudicotyledons</taxon>
        <taxon>Gunneridae</taxon>
        <taxon>Pentapetalae</taxon>
        <taxon>asterids</taxon>
        <taxon>lamiids</taxon>
        <taxon>Lamiales</taxon>
        <taxon>Pedaliaceae</taxon>
        <taxon>Sesamum</taxon>
    </lineage>
</organism>
<evidence type="ECO:0000259" key="10">
    <source>
        <dbReference type="Pfam" id="PF23598"/>
    </source>
</evidence>
<keyword evidence="6" id="KW-0067">ATP-binding</keyword>
<protein>
    <submittedName>
        <fullName evidence="12">Disease resistance protein At1g50180</fullName>
    </submittedName>
</protein>
<dbReference type="PANTHER" id="PTHR23155">
    <property type="entry name" value="DISEASE RESISTANCE PROTEIN RP"/>
    <property type="match status" value="1"/>
</dbReference>
<evidence type="ECO:0000313" key="11">
    <source>
        <dbReference type="Proteomes" id="UP000504604"/>
    </source>
</evidence>
<dbReference type="Pfam" id="PF23559">
    <property type="entry name" value="WHD_DRP"/>
    <property type="match status" value="1"/>
</dbReference>
<evidence type="ECO:0000259" key="9">
    <source>
        <dbReference type="Pfam" id="PF23559"/>
    </source>
</evidence>
<accession>A0A6I9SWG5</accession>
<dbReference type="PANTHER" id="PTHR23155:SF1185">
    <property type="entry name" value="DISEASE RESISTANCE RPP8-LIKE PROTEIN 3-RELATED"/>
    <property type="match status" value="1"/>
</dbReference>
<dbReference type="InterPro" id="IPR044974">
    <property type="entry name" value="Disease_R_plants"/>
</dbReference>
<dbReference type="SUPFAM" id="SSF52058">
    <property type="entry name" value="L domain-like"/>
    <property type="match status" value="1"/>
</dbReference>
<dbReference type="FunFam" id="1.10.10.10:FF:000322">
    <property type="entry name" value="Probable disease resistance protein At1g63360"/>
    <property type="match status" value="1"/>
</dbReference>
<dbReference type="GO" id="GO:0005524">
    <property type="term" value="F:ATP binding"/>
    <property type="evidence" value="ECO:0007669"/>
    <property type="project" value="UniProtKB-KW"/>
</dbReference>
<dbReference type="Pfam" id="PF23598">
    <property type="entry name" value="LRR_14"/>
    <property type="match status" value="1"/>
</dbReference>
<dbReference type="GO" id="GO:0098542">
    <property type="term" value="P:defense response to other organism"/>
    <property type="evidence" value="ECO:0007669"/>
    <property type="project" value="TreeGrafter"/>
</dbReference>
<name>A0A6I9SWG5_SESIN</name>
<dbReference type="InterPro" id="IPR036388">
    <property type="entry name" value="WH-like_DNA-bd_sf"/>
</dbReference>
<dbReference type="CDD" id="cd14798">
    <property type="entry name" value="RX-CC_like"/>
    <property type="match status" value="1"/>
</dbReference>
<dbReference type="Gene3D" id="3.80.10.10">
    <property type="entry name" value="Ribonuclease Inhibitor"/>
    <property type="match status" value="1"/>
</dbReference>
<dbReference type="FunFam" id="3.40.50.300:FF:001091">
    <property type="entry name" value="Probable disease resistance protein At1g61300"/>
    <property type="match status" value="1"/>
</dbReference>
<proteinExistence type="inferred from homology"/>
<evidence type="ECO:0000256" key="4">
    <source>
        <dbReference type="ARBA" id="ARBA00022741"/>
    </source>
</evidence>
<evidence type="ECO:0000313" key="12">
    <source>
        <dbReference type="RefSeq" id="XP_011073815.1"/>
    </source>
</evidence>
<keyword evidence="3" id="KW-0677">Repeat</keyword>
<dbReference type="InterPro" id="IPR002182">
    <property type="entry name" value="NB-ARC"/>
</dbReference>
<evidence type="ECO:0000256" key="2">
    <source>
        <dbReference type="ARBA" id="ARBA00022614"/>
    </source>
</evidence>
<keyword evidence="11" id="KW-1185">Reference proteome</keyword>
<dbReference type="Gene3D" id="1.10.8.430">
    <property type="entry name" value="Helical domain of apoptotic protease-activating factors"/>
    <property type="match status" value="1"/>
</dbReference>
<comment type="similarity">
    <text evidence="1">Belongs to the disease resistance NB-LRR family.</text>
</comment>
<evidence type="ECO:0000259" key="7">
    <source>
        <dbReference type="Pfam" id="PF00931"/>
    </source>
</evidence>
<dbReference type="InParanoid" id="A0A6I9SWG5"/>
<dbReference type="PRINTS" id="PR00364">
    <property type="entry name" value="DISEASERSIST"/>
</dbReference>
<evidence type="ECO:0000256" key="6">
    <source>
        <dbReference type="ARBA" id="ARBA00022840"/>
    </source>
</evidence>
<dbReference type="RefSeq" id="XP_011073815.1">
    <property type="nucleotide sequence ID" value="XM_011075513.2"/>
</dbReference>
<dbReference type="Gene3D" id="3.40.50.300">
    <property type="entry name" value="P-loop containing nucleotide triphosphate hydrolases"/>
    <property type="match status" value="1"/>
</dbReference>
<dbReference type="OrthoDB" id="646178at2759"/>
<dbReference type="AlphaFoldDB" id="A0A6I9SWG5"/>
<dbReference type="SUPFAM" id="SSF52540">
    <property type="entry name" value="P-loop containing nucleoside triphosphate hydrolases"/>
    <property type="match status" value="1"/>
</dbReference>
<reference evidence="12" key="1">
    <citation type="submission" date="2025-08" db="UniProtKB">
        <authorList>
            <consortium name="RefSeq"/>
        </authorList>
    </citation>
    <scope>IDENTIFICATION</scope>
</reference>
<dbReference type="GO" id="GO:0051607">
    <property type="term" value="P:defense response to virus"/>
    <property type="evidence" value="ECO:0007669"/>
    <property type="project" value="UniProtKB-ARBA"/>
</dbReference>
<evidence type="ECO:0000256" key="1">
    <source>
        <dbReference type="ARBA" id="ARBA00008894"/>
    </source>
</evidence>
<dbReference type="InterPro" id="IPR058922">
    <property type="entry name" value="WHD_DRP"/>
</dbReference>
<evidence type="ECO:0000256" key="5">
    <source>
        <dbReference type="ARBA" id="ARBA00022821"/>
    </source>
</evidence>
<dbReference type="InterPro" id="IPR027417">
    <property type="entry name" value="P-loop_NTPase"/>
</dbReference>
<dbReference type="Gene3D" id="1.20.5.4130">
    <property type="match status" value="1"/>
</dbReference>
<dbReference type="Pfam" id="PF00931">
    <property type="entry name" value="NB-ARC"/>
    <property type="match status" value="1"/>
</dbReference>
<dbReference type="InterPro" id="IPR055414">
    <property type="entry name" value="LRR_R13L4/SHOC2-like"/>
</dbReference>
<dbReference type="FunFam" id="1.10.8.430:FF:000003">
    <property type="entry name" value="Probable disease resistance protein At5g66910"/>
    <property type="match status" value="1"/>
</dbReference>
<dbReference type="GO" id="GO:0043531">
    <property type="term" value="F:ADP binding"/>
    <property type="evidence" value="ECO:0007669"/>
    <property type="project" value="InterPro"/>
</dbReference>
<keyword evidence="5" id="KW-0611">Plant defense</keyword>
<gene>
    <name evidence="12" type="primary">LOC105158681</name>
</gene>
<feature type="domain" description="Disease resistance N-terminal" evidence="8">
    <location>
        <begin position="5"/>
        <end position="92"/>
    </location>
</feature>
<dbReference type="GeneID" id="105158681"/>
<feature type="domain" description="NB-ARC" evidence="7">
    <location>
        <begin position="171"/>
        <end position="344"/>
    </location>
</feature>
<dbReference type="InterPro" id="IPR032675">
    <property type="entry name" value="LRR_dom_sf"/>
</dbReference>
<dbReference type="Proteomes" id="UP000504604">
    <property type="component" value="Linkage group LG3"/>
</dbReference>
<dbReference type="Gene3D" id="1.10.10.10">
    <property type="entry name" value="Winged helix-like DNA-binding domain superfamily/Winged helix DNA-binding domain"/>
    <property type="match status" value="1"/>
</dbReference>
<dbReference type="Gramene" id="SIN_1015408.t">
    <property type="protein sequence ID" value="SIN_1015408.t"/>
    <property type="gene ID" value="SIN_1015408"/>
</dbReference>
<dbReference type="KEGG" id="sind:105158681"/>
<dbReference type="Pfam" id="PF18052">
    <property type="entry name" value="Rx_N"/>
    <property type="match status" value="1"/>
</dbReference>
<sequence length="927" mass="106216">MAEAVVSVTLETIRDLLVEEAKFYYGVRSEVEAIQQELQRMRSFLKDADSKQDTDERVQNWVAEVREAAYDIEDNVLVFVAAKVASRRSRNSRNVFRRMGCFLKEIVTTYRVGSRISDIKSKISGLTTSLQTYGIKPITDPGEGASSKNGRINDLRRSYSHVVEEDIVGLEEDIKMLVGHLVDEQKDRVVSIYGMGGLGKTTIARKLYSHSDVRRHFDGFAWTCVSQQWDKKDIMVGILIKLIPEKREDILCMRDEELVKQLHDVQLKKKCLVVLDDIWSGQAWESLKPAFPNSRTGEGSKILLTTRNKEVAVFVDPNGFLYEPRFLSNEESWELLQKKAFPRRGDDNAEFKIDPDMEKLGKEMVGPCCGLPLAILVLGGLLITKHTLRDWQMVYENINWYLARGRGHGQQQAVNDVLAFSYHDLPFQFKQCFLYFANFPEDFEIEAEKVYQFWLAEGIISQDERAEEETMMDVAERYLAELAQRCMVQVNVKETAGGFKNCRLHDLMRDLCISKAKDENFTKVIDFRREKKATESYASSNTARRVSVYLETNETNSPVACSEYNHIRSAFFYASDCKGDFLQHMKSHLGSFKLLRVLDLQGFHYPDELPKAIGDLIHLRYLCLSYSQFKKLPSSLGKLIFLETLDLEADTTLEIPNVVWKMGRLNHLYLPSNFLTQDGAKLRLDGLSELETLVNFNTSLCDVKDLDRLTNLRKLRAAIKDNLDDLPNIIKYISFTQNHLRRSSLSISCPQFCSDAELSLLRTLLGCHRLYKLSIRGHIAKLPEHYHFSSTIAKIAFKASALSEDPMATLEKLPKLSSLTLYDSTYVGEEMVCLTKGFPRLLYLKLWGLSNLKTWRIDEGAMPKLTRLVIAHCGKLEMLPDGLKFITTLQKLNVRWMPDGFKNRLRAADGEGEDFYKVRHVPDIKLD</sequence>
<keyword evidence="4" id="KW-0547">Nucleotide-binding</keyword>
<evidence type="ECO:0000259" key="8">
    <source>
        <dbReference type="Pfam" id="PF18052"/>
    </source>
</evidence>
<dbReference type="InterPro" id="IPR041118">
    <property type="entry name" value="Rx_N"/>
</dbReference>
<evidence type="ECO:0000256" key="3">
    <source>
        <dbReference type="ARBA" id="ARBA00022737"/>
    </source>
</evidence>
<feature type="domain" description="Disease resistance R13L4/SHOC-2-like LRR" evidence="10">
    <location>
        <begin position="585"/>
        <end position="897"/>
    </location>
</feature>
<dbReference type="FunCoup" id="A0A6I9SWG5">
    <property type="interactions" value="15"/>
</dbReference>
<feature type="domain" description="Disease resistance protein winged helix" evidence="9">
    <location>
        <begin position="439"/>
        <end position="512"/>
    </location>
</feature>
<dbReference type="InterPro" id="IPR042197">
    <property type="entry name" value="Apaf_helical"/>
</dbReference>
<keyword evidence="2" id="KW-0433">Leucine-rich repeat</keyword>
<dbReference type="InterPro" id="IPR038005">
    <property type="entry name" value="RX-like_CC"/>
</dbReference>